<evidence type="ECO:0008006" key="4">
    <source>
        <dbReference type="Google" id="ProtNLM"/>
    </source>
</evidence>
<keyword evidence="3" id="KW-1185">Reference proteome</keyword>
<dbReference type="AlphaFoldDB" id="L0DG19"/>
<gene>
    <name evidence="2" type="ordered locus">Sinac_3539</name>
</gene>
<dbReference type="EMBL" id="CP003364">
    <property type="protein sequence ID" value="AGA27795.1"/>
    <property type="molecule type" value="Genomic_DNA"/>
</dbReference>
<dbReference type="OrthoDB" id="9799912at2"/>
<dbReference type="GO" id="GO:0003723">
    <property type="term" value="F:RNA binding"/>
    <property type="evidence" value="ECO:0007669"/>
    <property type="project" value="InterPro"/>
</dbReference>
<reference evidence="2 3" key="1">
    <citation type="submission" date="2012-02" db="EMBL/GenBank/DDBJ databases">
        <title>Complete sequence of chromosome of Singulisphaera acidiphila DSM 18658.</title>
        <authorList>
            <consortium name="US DOE Joint Genome Institute (JGI-PGF)"/>
            <person name="Lucas S."/>
            <person name="Copeland A."/>
            <person name="Lapidus A."/>
            <person name="Glavina del Rio T."/>
            <person name="Dalin E."/>
            <person name="Tice H."/>
            <person name="Bruce D."/>
            <person name="Goodwin L."/>
            <person name="Pitluck S."/>
            <person name="Peters L."/>
            <person name="Ovchinnikova G."/>
            <person name="Chertkov O."/>
            <person name="Kyrpides N."/>
            <person name="Mavromatis K."/>
            <person name="Ivanova N."/>
            <person name="Brettin T."/>
            <person name="Detter J.C."/>
            <person name="Han C."/>
            <person name="Larimer F."/>
            <person name="Land M."/>
            <person name="Hauser L."/>
            <person name="Markowitz V."/>
            <person name="Cheng J.-F."/>
            <person name="Hugenholtz P."/>
            <person name="Woyke T."/>
            <person name="Wu D."/>
            <person name="Tindall B."/>
            <person name="Pomrenke H."/>
            <person name="Brambilla E."/>
            <person name="Klenk H.-P."/>
            <person name="Eisen J.A."/>
        </authorList>
    </citation>
    <scope>NUCLEOTIDE SEQUENCE [LARGE SCALE GENOMIC DNA]</scope>
    <source>
        <strain evidence="3">ATCC BAA-1392 / DSM 18658 / VKM B-2454 / MOB10</strain>
    </source>
</reference>
<evidence type="ECO:0000313" key="2">
    <source>
        <dbReference type="EMBL" id="AGA27795.1"/>
    </source>
</evidence>
<dbReference type="RefSeq" id="WP_015246939.1">
    <property type="nucleotide sequence ID" value="NC_019892.1"/>
</dbReference>
<name>L0DG19_SINAD</name>
<dbReference type="eggNOG" id="COG4680">
    <property type="taxonomic scope" value="Bacteria"/>
</dbReference>
<dbReference type="STRING" id="886293.Sinac_3539"/>
<dbReference type="KEGG" id="saci:Sinac_3539"/>
<organism evidence="2 3">
    <name type="scientific">Singulisphaera acidiphila (strain ATCC BAA-1392 / DSM 18658 / VKM B-2454 / MOB10)</name>
    <dbReference type="NCBI Taxonomy" id="886293"/>
    <lineage>
        <taxon>Bacteria</taxon>
        <taxon>Pseudomonadati</taxon>
        <taxon>Planctomycetota</taxon>
        <taxon>Planctomycetia</taxon>
        <taxon>Isosphaerales</taxon>
        <taxon>Isosphaeraceae</taxon>
        <taxon>Singulisphaera</taxon>
    </lineage>
</organism>
<accession>L0DG19</accession>
<protein>
    <recommendedName>
        <fullName evidence="4">Type II toxin-antitoxin system HigB family toxin</fullName>
    </recommendedName>
</protein>
<dbReference type="HOGENOM" id="CLU_153067_1_0_0"/>
<dbReference type="GO" id="GO:0004519">
    <property type="term" value="F:endonuclease activity"/>
    <property type="evidence" value="ECO:0007669"/>
    <property type="project" value="InterPro"/>
</dbReference>
<evidence type="ECO:0000256" key="1">
    <source>
        <dbReference type="SAM" id="MobiDB-lite"/>
    </source>
</evidence>
<dbReference type="InterPro" id="IPR018669">
    <property type="entry name" value="Toxin_HigB"/>
</dbReference>
<dbReference type="Pfam" id="PF09907">
    <property type="entry name" value="HigB_toxin"/>
    <property type="match status" value="1"/>
</dbReference>
<sequence>MHIINRKKLKEFAKAHPAAETALDAWYRLVKDARWASFADVRADYPSADQVGSLTVFNIGGNKFRLIAVVMMRVGKVYVRTILTHAEYDRGTWQADRPKDKSKPPKKPKESS</sequence>
<feature type="region of interest" description="Disordered" evidence="1">
    <location>
        <begin position="93"/>
        <end position="112"/>
    </location>
</feature>
<evidence type="ECO:0000313" key="3">
    <source>
        <dbReference type="Proteomes" id="UP000010798"/>
    </source>
</evidence>
<dbReference type="Proteomes" id="UP000010798">
    <property type="component" value="Chromosome"/>
</dbReference>
<proteinExistence type="predicted"/>
<dbReference type="GO" id="GO:0110001">
    <property type="term" value="C:toxin-antitoxin complex"/>
    <property type="evidence" value="ECO:0007669"/>
    <property type="project" value="InterPro"/>
</dbReference>